<dbReference type="HOGENOM" id="CLU_037628_14_3_9"/>
<feature type="domain" description="HTH lacI-type" evidence="4">
    <location>
        <begin position="2"/>
        <end position="60"/>
    </location>
</feature>
<comment type="caution">
    <text evidence="5">The sequence shown here is derived from an EMBL/GenBank/DDBJ whole genome shotgun (WGS) entry which is preliminary data.</text>
</comment>
<evidence type="ECO:0000256" key="1">
    <source>
        <dbReference type="ARBA" id="ARBA00023015"/>
    </source>
</evidence>
<dbReference type="CDD" id="cd01392">
    <property type="entry name" value="HTH_LacI"/>
    <property type="match status" value="1"/>
</dbReference>
<dbReference type="Gene3D" id="1.10.260.40">
    <property type="entry name" value="lambda repressor-like DNA-binding domains"/>
    <property type="match status" value="1"/>
</dbReference>
<dbReference type="PANTHER" id="PTHR30146">
    <property type="entry name" value="LACI-RELATED TRANSCRIPTIONAL REPRESSOR"/>
    <property type="match status" value="1"/>
</dbReference>
<keyword evidence="3" id="KW-0804">Transcription</keyword>
<dbReference type="PANTHER" id="PTHR30146:SF109">
    <property type="entry name" value="HTH-TYPE TRANSCRIPTIONAL REGULATOR GALS"/>
    <property type="match status" value="1"/>
</dbReference>
<dbReference type="GO" id="GO:0003700">
    <property type="term" value="F:DNA-binding transcription factor activity"/>
    <property type="evidence" value="ECO:0007669"/>
    <property type="project" value="TreeGrafter"/>
</dbReference>
<dbReference type="Proteomes" id="UP000004959">
    <property type="component" value="Chromosome"/>
</dbReference>
<dbReference type="SMART" id="SM00354">
    <property type="entry name" value="HTH_LACI"/>
    <property type="match status" value="1"/>
</dbReference>
<dbReference type="RefSeq" id="WP_007745376.1">
    <property type="nucleotide sequence ID" value="NZ_CM001398.1"/>
</dbReference>
<organism evidence="5 6">
    <name type="scientific">Oenococcus kitaharae DSM 17330</name>
    <dbReference type="NCBI Taxonomy" id="1045004"/>
    <lineage>
        <taxon>Bacteria</taxon>
        <taxon>Bacillati</taxon>
        <taxon>Bacillota</taxon>
        <taxon>Bacilli</taxon>
        <taxon>Lactobacillales</taxon>
        <taxon>Lactobacillaceae</taxon>
        <taxon>Oenococcus</taxon>
    </lineage>
</organism>
<gene>
    <name evidence="5" type="ORF">OKIT_0716</name>
</gene>
<dbReference type="Gene3D" id="3.40.50.2300">
    <property type="match status" value="1"/>
</dbReference>
<evidence type="ECO:0000313" key="5">
    <source>
        <dbReference type="EMBL" id="EHN58827.1"/>
    </source>
</evidence>
<accession>G9WFA7</accession>
<evidence type="ECO:0000256" key="3">
    <source>
        <dbReference type="ARBA" id="ARBA00023163"/>
    </source>
</evidence>
<dbReference type="eggNOG" id="COG1609">
    <property type="taxonomic scope" value="Bacteria"/>
</dbReference>
<dbReference type="InterPro" id="IPR010982">
    <property type="entry name" value="Lambda_DNA-bd_dom_sf"/>
</dbReference>
<dbReference type="PROSITE" id="PS50932">
    <property type="entry name" value="HTH_LACI_2"/>
    <property type="match status" value="1"/>
</dbReference>
<protein>
    <submittedName>
        <fullName evidence="5">Maltose operon transcriptional repressor</fullName>
    </submittedName>
</protein>
<sequence>MVTLKDIALAAGVSTATASRALNPNPVSGTYINKNTRAHVLKMAAKLGYSPNLSARTLSNGSSNTVGVVFGPNTGVIAGNDFGLHMLFGIQQAIAKFNYTSSLASGDNWNQVLDNVKLLVEGTKTKLFVLLYTMKNDPVSAYLRRKKNSLCDHWRAGRMDRCPLCGQ</sequence>
<evidence type="ECO:0000259" key="4">
    <source>
        <dbReference type="PROSITE" id="PS50932"/>
    </source>
</evidence>
<dbReference type="PATRIC" id="fig|1045004.4.peg.717"/>
<dbReference type="SUPFAM" id="SSF47413">
    <property type="entry name" value="lambda repressor-like DNA-binding domains"/>
    <property type="match status" value="1"/>
</dbReference>
<name>G9WFA7_9LACO</name>
<dbReference type="EMBL" id="AFVZ01000001">
    <property type="protein sequence ID" value="EHN58827.1"/>
    <property type="molecule type" value="Genomic_DNA"/>
</dbReference>
<dbReference type="InterPro" id="IPR000843">
    <property type="entry name" value="HTH_LacI"/>
</dbReference>
<keyword evidence="1" id="KW-0805">Transcription regulation</keyword>
<dbReference type="PRINTS" id="PR00036">
    <property type="entry name" value="HTHLACI"/>
</dbReference>
<reference evidence="5 6" key="1">
    <citation type="journal article" date="2012" name="PLoS ONE">
        <title>Functional divergence in the genus oenococcus as predicted by genome sequencing of the newly-described species, Oenococcus kitaharae.</title>
        <authorList>
            <person name="Borneman A.R."/>
            <person name="McCarthy J.M."/>
            <person name="Chambers P.J."/>
            <person name="Bartowsky E.J."/>
        </authorList>
    </citation>
    <scope>NUCLEOTIDE SEQUENCE [LARGE SCALE GENOMIC DNA]</scope>
    <source>
        <strain evidence="6">DSM17330</strain>
    </source>
</reference>
<dbReference type="GO" id="GO:0000976">
    <property type="term" value="F:transcription cis-regulatory region binding"/>
    <property type="evidence" value="ECO:0007669"/>
    <property type="project" value="TreeGrafter"/>
</dbReference>
<dbReference type="OrthoDB" id="9788209at2"/>
<dbReference type="Pfam" id="PF00356">
    <property type="entry name" value="LacI"/>
    <property type="match status" value="1"/>
</dbReference>
<keyword evidence="6" id="KW-1185">Reference proteome</keyword>
<dbReference type="PROSITE" id="PS00356">
    <property type="entry name" value="HTH_LACI_1"/>
    <property type="match status" value="1"/>
</dbReference>
<evidence type="ECO:0000256" key="2">
    <source>
        <dbReference type="ARBA" id="ARBA00023125"/>
    </source>
</evidence>
<dbReference type="AlphaFoldDB" id="G9WFA7"/>
<proteinExistence type="predicted"/>
<keyword evidence="2" id="KW-0238">DNA-binding</keyword>
<evidence type="ECO:0000313" key="6">
    <source>
        <dbReference type="Proteomes" id="UP000004959"/>
    </source>
</evidence>